<feature type="compositionally biased region" description="Polar residues" evidence="1">
    <location>
        <begin position="50"/>
        <end position="61"/>
    </location>
</feature>
<keyword evidence="3" id="KW-1185">Reference proteome</keyword>
<accession>A0AAD8NYR5</accession>
<gene>
    <name evidence="2" type="ORF">QVD17_21259</name>
</gene>
<evidence type="ECO:0000313" key="3">
    <source>
        <dbReference type="Proteomes" id="UP001229421"/>
    </source>
</evidence>
<feature type="region of interest" description="Disordered" evidence="1">
    <location>
        <begin position="1"/>
        <end position="77"/>
    </location>
</feature>
<feature type="compositionally biased region" description="Basic and acidic residues" evidence="1">
    <location>
        <begin position="1"/>
        <end position="13"/>
    </location>
</feature>
<dbReference type="EMBL" id="JAUHHV010000005">
    <property type="protein sequence ID" value="KAK1425897.1"/>
    <property type="molecule type" value="Genomic_DNA"/>
</dbReference>
<protein>
    <submittedName>
        <fullName evidence="2">Uncharacterized protein</fullName>
    </submittedName>
</protein>
<dbReference type="Proteomes" id="UP001229421">
    <property type="component" value="Unassembled WGS sequence"/>
</dbReference>
<organism evidence="2 3">
    <name type="scientific">Tagetes erecta</name>
    <name type="common">African marigold</name>
    <dbReference type="NCBI Taxonomy" id="13708"/>
    <lineage>
        <taxon>Eukaryota</taxon>
        <taxon>Viridiplantae</taxon>
        <taxon>Streptophyta</taxon>
        <taxon>Embryophyta</taxon>
        <taxon>Tracheophyta</taxon>
        <taxon>Spermatophyta</taxon>
        <taxon>Magnoliopsida</taxon>
        <taxon>eudicotyledons</taxon>
        <taxon>Gunneridae</taxon>
        <taxon>Pentapetalae</taxon>
        <taxon>asterids</taxon>
        <taxon>campanulids</taxon>
        <taxon>Asterales</taxon>
        <taxon>Asteraceae</taxon>
        <taxon>Asteroideae</taxon>
        <taxon>Heliantheae alliance</taxon>
        <taxon>Tageteae</taxon>
        <taxon>Tagetes</taxon>
    </lineage>
</organism>
<name>A0AAD8NYR5_TARER</name>
<evidence type="ECO:0000313" key="2">
    <source>
        <dbReference type="EMBL" id="KAK1425897.1"/>
    </source>
</evidence>
<evidence type="ECO:0000256" key="1">
    <source>
        <dbReference type="SAM" id="MobiDB-lite"/>
    </source>
</evidence>
<proteinExistence type="predicted"/>
<dbReference type="AlphaFoldDB" id="A0AAD8NYR5"/>
<comment type="caution">
    <text evidence="2">The sequence shown here is derived from an EMBL/GenBank/DDBJ whole genome shotgun (WGS) entry which is preliminary data.</text>
</comment>
<reference evidence="2" key="1">
    <citation type="journal article" date="2023" name="bioRxiv">
        <title>Improved chromosome-level genome assembly for marigold (Tagetes erecta).</title>
        <authorList>
            <person name="Jiang F."/>
            <person name="Yuan L."/>
            <person name="Wang S."/>
            <person name="Wang H."/>
            <person name="Xu D."/>
            <person name="Wang A."/>
            <person name="Fan W."/>
        </authorList>
    </citation>
    <scope>NUCLEOTIDE SEQUENCE</scope>
    <source>
        <strain evidence="2">WSJ</strain>
        <tissue evidence="2">Leaf</tissue>
    </source>
</reference>
<sequence length="77" mass="8664">MASKEELKVEVKQVHATSLPPKARQESMSKRFYPTTRGNSFSYRFRGTPSGIQRTKSINVDSKTDDIEDGTGNNVKE</sequence>